<dbReference type="KEGG" id="psoj:PHYSODRAFT_336602"/>
<dbReference type="EMBL" id="JH159157">
    <property type="protein sequence ID" value="EGZ12133.1"/>
    <property type="molecule type" value="Genomic_DNA"/>
</dbReference>
<reference evidence="2 3" key="1">
    <citation type="journal article" date="2006" name="Science">
        <title>Phytophthora genome sequences uncover evolutionary origins and mechanisms of pathogenesis.</title>
        <authorList>
            <person name="Tyler B.M."/>
            <person name="Tripathy S."/>
            <person name="Zhang X."/>
            <person name="Dehal P."/>
            <person name="Jiang R.H."/>
            <person name="Aerts A."/>
            <person name="Arredondo F.D."/>
            <person name="Baxter L."/>
            <person name="Bensasson D."/>
            <person name="Beynon J.L."/>
            <person name="Chapman J."/>
            <person name="Damasceno C.M."/>
            <person name="Dorrance A.E."/>
            <person name="Dou D."/>
            <person name="Dickerman A.W."/>
            <person name="Dubchak I.L."/>
            <person name="Garbelotto M."/>
            <person name="Gijzen M."/>
            <person name="Gordon S.G."/>
            <person name="Govers F."/>
            <person name="Grunwald N.J."/>
            <person name="Huang W."/>
            <person name="Ivors K.L."/>
            <person name="Jones R.W."/>
            <person name="Kamoun S."/>
            <person name="Krampis K."/>
            <person name="Lamour K.H."/>
            <person name="Lee M.K."/>
            <person name="McDonald W.H."/>
            <person name="Medina M."/>
            <person name="Meijer H.J."/>
            <person name="Nordberg E.K."/>
            <person name="Maclean D.J."/>
            <person name="Ospina-Giraldo M.D."/>
            <person name="Morris P.F."/>
            <person name="Phuntumart V."/>
            <person name="Putnam N.H."/>
            <person name="Rash S."/>
            <person name="Rose J.K."/>
            <person name="Sakihama Y."/>
            <person name="Salamov A.A."/>
            <person name="Savidor A."/>
            <person name="Scheuring C.F."/>
            <person name="Smith B.M."/>
            <person name="Sobral B.W."/>
            <person name="Terry A."/>
            <person name="Torto-Alalibo T.A."/>
            <person name="Win J."/>
            <person name="Xu Z."/>
            <person name="Zhang H."/>
            <person name="Grigoriev I.V."/>
            <person name="Rokhsar D.S."/>
            <person name="Boore J.L."/>
        </authorList>
    </citation>
    <scope>NUCLEOTIDE SEQUENCE [LARGE SCALE GENOMIC DNA]</scope>
    <source>
        <strain evidence="2 3">P6497</strain>
    </source>
</reference>
<dbReference type="RefSeq" id="XP_009532466.1">
    <property type="nucleotide sequence ID" value="XM_009534171.1"/>
</dbReference>
<dbReference type="InParanoid" id="G4ZYV0"/>
<gene>
    <name evidence="2" type="ORF">PHYSODRAFT_336602</name>
</gene>
<dbReference type="SMR" id="G4ZYV0"/>
<dbReference type="OMA" id="KDQMGAI"/>
<feature type="coiled-coil region" evidence="1">
    <location>
        <begin position="12"/>
        <end position="46"/>
    </location>
</feature>
<keyword evidence="1" id="KW-0175">Coiled coil</keyword>
<dbReference type="AlphaFoldDB" id="G4ZYV0"/>
<accession>G4ZYV0</accession>
<keyword evidence="3" id="KW-1185">Reference proteome</keyword>
<dbReference type="Proteomes" id="UP000002640">
    <property type="component" value="Unassembled WGS sequence"/>
</dbReference>
<evidence type="ECO:0000256" key="1">
    <source>
        <dbReference type="SAM" id="Coils"/>
    </source>
</evidence>
<organism evidence="2 3">
    <name type="scientific">Phytophthora sojae (strain P6497)</name>
    <name type="common">Soybean stem and root rot agent</name>
    <name type="synonym">Phytophthora megasperma f. sp. glycines</name>
    <dbReference type="NCBI Taxonomy" id="1094619"/>
    <lineage>
        <taxon>Eukaryota</taxon>
        <taxon>Sar</taxon>
        <taxon>Stramenopiles</taxon>
        <taxon>Oomycota</taxon>
        <taxon>Peronosporomycetes</taxon>
        <taxon>Peronosporales</taxon>
        <taxon>Peronosporaceae</taxon>
        <taxon>Phytophthora</taxon>
    </lineage>
</organism>
<evidence type="ECO:0000313" key="2">
    <source>
        <dbReference type="EMBL" id="EGZ12133.1"/>
    </source>
</evidence>
<protein>
    <submittedName>
        <fullName evidence="2">Uncharacterized protein</fullName>
    </submittedName>
</protein>
<sequence>MVWNLDSVARWRRGLDNDKKRLDQEVQELEAQLADLKERVGLTGDRNLEKAATSNMVLSSVLRQQQLLVANAQAGLSACLFTGAKSLRTVFDAARFYLINEEISISEWLGYITVRDDLSVAAGNFTNCRLSSANENGVKTEVNTASFAQYVDAEQSESNEPFAVLVRDSVDVDEIYPYSPEECVRKDQMGAIVLTALKKKKKKIVGGAGGGKESECGGENEELVVTMRRAGFVKIHRPPFPLPQDTQQGLLQGVMAWCGLMVSNMRGTIDTNS</sequence>
<proteinExistence type="predicted"/>
<dbReference type="GeneID" id="20647228"/>
<name>G4ZYV0_PHYSP</name>
<evidence type="ECO:0000313" key="3">
    <source>
        <dbReference type="Proteomes" id="UP000002640"/>
    </source>
</evidence>